<comment type="similarity">
    <text evidence="2">Belongs to the PTPS family. QueD subfamily.</text>
</comment>
<reference evidence="7" key="1">
    <citation type="submission" date="2021-06" db="EMBL/GenBank/DDBJ databases">
        <title>Sequencing of actinobacteria type strains.</title>
        <authorList>
            <person name="Nguyen G.-S."/>
            <person name="Wentzel A."/>
        </authorList>
    </citation>
    <scope>NUCLEOTIDE SEQUENCE</scope>
    <source>
        <strain evidence="7">P38-E01</strain>
    </source>
</reference>
<dbReference type="EC" id="4.1.2.50" evidence="3"/>
<dbReference type="GO" id="GO:0070497">
    <property type="term" value="F:6-carboxytetrahydropterin synthase activity"/>
    <property type="evidence" value="ECO:0007669"/>
    <property type="project" value="UniProtKB-EC"/>
</dbReference>
<dbReference type="Pfam" id="PF01242">
    <property type="entry name" value="PTPS"/>
    <property type="match status" value="1"/>
</dbReference>
<name>A0A949JR97_9ACTN</name>
<evidence type="ECO:0000256" key="3">
    <source>
        <dbReference type="ARBA" id="ARBA00012982"/>
    </source>
</evidence>
<evidence type="ECO:0000256" key="5">
    <source>
        <dbReference type="ARBA" id="ARBA00031449"/>
    </source>
</evidence>
<dbReference type="RefSeq" id="WP_211042167.1">
    <property type="nucleotide sequence ID" value="NZ_JAELVF020000004.1"/>
</dbReference>
<dbReference type="InterPro" id="IPR038418">
    <property type="entry name" value="6-PTP_synth/QueD_sf"/>
</dbReference>
<gene>
    <name evidence="7" type="ORF">JGS22_025080</name>
</gene>
<keyword evidence="8" id="KW-1185">Reference proteome</keyword>
<comment type="catalytic activity">
    <reaction evidence="6">
        <text>7,8-dihydroneopterin 3'-triphosphate + H2O = 6-carboxy-5,6,7,8-tetrahydropterin + triphosphate + acetaldehyde + 2 H(+)</text>
        <dbReference type="Rhea" id="RHEA:27966"/>
        <dbReference type="ChEBI" id="CHEBI:15343"/>
        <dbReference type="ChEBI" id="CHEBI:15377"/>
        <dbReference type="ChEBI" id="CHEBI:15378"/>
        <dbReference type="ChEBI" id="CHEBI:18036"/>
        <dbReference type="ChEBI" id="CHEBI:58462"/>
        <dbReference type="ChEBI" id="CHEBI:61032"/>
        <dbReference type="EC" id="4.1.2.50"/>
    </reaction>
</comment>
<evidence type="ECO:0000256" key="2">
    <source>
        <dbReference type="ARBA" id="ARBA00008900"/>
    </source>
</evidence>
<evidence type="ECO:0000313" key="8">
    <source>
        <dbReference type="Proteomes" id="UP000694501"/>
    </source>
</evidence>
<dbReference type="Proteomes" id="UP000694501">
    <property type="component" value="Unassembled WGS sequence"/>
</dbReference>
<proteinExistence type="inferred from homology"/>
<dbReference type="EMBL" id="JAELVF020000004">
    <property type="protein sequence ID" value="MBU7600804.1"/>
    <property type="molecule type" value="Genomic_DNA"/>
</dbReference>
<dbReference type="InterPro" id="IPR007115">
    <property type="entry name" value="6-PTP_synth/QueD"/>
</dbReference>
<accession>A0A949JR97</accession>
<evidence type="ECO:0000256" key="4">
    <source>
        <dbReference type="ARBA" id="ARBA00018141"/>
    </source>
</evidence>
<organism evidence="7 8">
    <name type="scientific">Streptomyces tardus</name>
    <dbReference type="NCBI Taxonomy" id="2780544"/>
    <lineage>
        <taxon>Bacteria</taxon>
        <taxon>Bacillati</taxon>
        <taxon>Actinomycetota</taxon>
        <taxon>Actinomycetes</taxon>
        <taxon>Kitasatosporales</taxon>
        <taxon>Streptomycetaceae</taxon>
        <taxon>Streptomyces</taxon>
    </lineage>
</organism>
<dbReference type="AlphaFoldDB" id="A0A949JR97"/>
<evidence type="ECO:0000256" key="1">
    <source>
        <dbReference type="ARBA" id="ARBA00005061"/>
    </source>
</evidence>
<comment type="pathway">
    <text evidence="1">Purine metabolism; 7-cyano-7-deazaguanine biosynthesis.</text>
</comment>
<dbReference type="Gene3D" id="3.30.479.10">
    <property type="entry name" value="6-pyruvoyl tetrahydropterin synthase/QueD"/>
    <property type="match status" value="1"/>
</dbReference>
<dbReference type="SUPFAM" id="SSF55620">
    <property type="entry name" value="Tetrahydrobiopterin biosynthesis enzymes-like"/>
    <property type="match status" value="1"/>
</dbReference>
<evidence type="ECO:0000256" key="6">
    <source>
        <dbReference type="ARBA" id="ARBA00048807"/>
    </source>
</evidence>
<evidence type="ECO:0000313" key="7">
    <source>
        <dbReference type="EMBL" id="MBU7600804.1"/>
    </source>
</evidence>
<comment type="caution">
    <text evidence="7">The sequence shown here is derived from an EMBL/GenBank/DDBJ whole genome shotgun (WGS) entry which is preliminary data.</text>
</comment>
<sequence length="51" mass="6043">MVRRRAREAKSPTSAEHLARWIFDRWAGEFPELTVVRVSETPKTWAVYQPE</sequence>
<protein>
    <recommendedName>
        <fullName evidence="4">6-carboxy-5,6,7,8-tetrahydropterin synthase</fullName>
        <ecNumber evidence="3">4.1.2.50</ecNumber>
    </recommendedName>
    <alternativeName>
        <fullName evidence="5">Queuosine biosynthesis protein QueD</fullName>
    </alternativeName>
</protein>